<dbReference type="InterPro" id="IPR019546">
    <property type="entry name" value="TAT_signal_bac_arc"/>
</dbReference>
<reference evidence="1 2" key="1">
    <citation type="submission" date="2018-08" db="EMBL/GenBank/DDBJ databases">
        <title>Streptomyces NEAU-D10 sp. nov., a novel Actinomycete isolated from soil.</title>
        <authorList>
            <person name="Jin L."/>
        </authorList>
    </citation>
    <scope>NUCLEOTIDE SEQUENCE [LARGE SCALE GENOMIC DNA]</scope>
    <source>
        <strain evidence="1 2">NEAU-D10</strain>
    </source>
</reference>
<keyword evidence="2" id="KW-1185">Reference proteome</keyword>
<evidence type="ECO:0000313" key="2">
    <source>
        <dbReference type="Proteomes" id="UP000262477"/>
    </source>
</evidence>
<gene>
    <name evidence="1" type="ORF">DY245_31780</name>
</gene>
<accession>A0A371PVL6</accession>
<organism evidence="1 2">
    <name type="scientific">Streptomyces inhibens</name>
    <dbReference type="NCBI Taxonomy" id="2293571"/>
    <lineage>
        <taxon>Bacteria</taxon>
        <taxon>Bacillati</taxon>
        <taxon>Actinomycetota</taxon>
        <taxon>Actinomycetes</taxon>
        <taxon>Kitasatosporales</taxon>
        <taxon>Streptomycetaceae</taxon>
        <taxon>Streptomyces</taxon>
    </lineage>
</organism>
<sequence>MGKPTRRDLLKGTGVLGAAAVVDGALGTPAQARPLVQEGPKQATSAEGGDGVIDVAVIGAGVSGAYAAWRLLGPEASTAAC</sequence>
<name>A0A371PVL6_STRIH</name>
<dbReference type="EMBL" id="QUAC01000245">
    <property type="protein sequence ID" value="REK86525.1"/>
    <property type="molecule type" value="Genomic_DNA"/>
</dbReference>
<comment type="caution">
    <text evidence="1">The sequence shown here is derived from an EMBL/GenBank/DDBJ whole genome shotgun (WGS) entry which is preliminary data.</text>
</comment>
<dbReference type="NCBIfam" id="TIGR01409">
    <property type="entry name" value="TAT_signal_seq"/>
    <property type="match status" value="1"/>
</dbReference>
<protein>
    <recommendedName>
        <fullName evidence="3">Twin-arginine translocation signal domain-containing protein</fullName>
    </recommendedName>
</protein>
<dbReference type="Pfam" id="PF10518">
    <property type="entry name" value="TAT_signal"/>
    <property type="match status" value="1"/>
</dbReference>
<dbReference type="AlphaFoldDB" id="A0A371PVL6"/>
<dbReference type="RefSeq" id="WP_128510647.1">
    <property type="nucleotide sequence ID" value="NZ_QUAC01000245.1"/>
</dbReference>
<proteinExistence type="predicted"/>
<evidence type="ECO:0000313" key="1">
    <source>
        <dbReference type="EMBL" id="REK86525.1"/>
    </source>
</evidence>
<evidence type="ECO:0008006" key="3">
    <source>
        <dbReference type="Google" id="ProtNLM"/>
    </source>
</evidence>
<dbReference type="InterPro" id="IPR006311">
    <property type="entry name" value="TAT_signal"/>
</dbReference>
<dbReference type="PROSITE" id="PS51318">
    <property type="entry name" value="TAT"/>
    <property type="match status" value="1"/>
</dbReference>
<dbReference type="Proteomes" id="UP000262477">
    <property type="component" value="Unassembled WGS sequence"/>
</dbReference>